<evidence type="ECO:0000256" key="5">
    <source>
        <dbReference type="ARBA" id="ARBA00022692"/>
    </source>
</evidence>
<organism evidence="10 11">
    <name type="scientific">Aquamicrobium terrae</name>
    <dbReference type="NCBI Taxonomy" id="1324945"/>
    <lineage>
        <taxon>Bacteria</taxon>
        <taxon>Pseudomonadati</taxon>
        <taxon>Pseudomonadota</taxon>
        <taxon>Alphaproteobacteria</taxon>
        <taxon>Hyphomicrobiales</taxon>
        <taxon>Phyllobacteriaceae</taxon>
        <taxon>Aquamicrobium</taxon>
    </lineage>
</organism>
<feature type="transmembrane region" description="Helical" evidence="8">
    <location>
        <begin position="296"/>
        <end position="317"/>
    </location>
</feature>
<comment type="caution">
    <text evidence="10">The sequence shown here is derived from an EMBL/GenBank/DDBJ whole genome shotgun (WGS) entry which is preliminary data.</text>
</comment>
<evidence type="ECO:0000256" key="2">
    <source>
        <dbReference type="ARBA" id="ARBA00009765"/>
    </source>
</evidence>
<gene>
    <name evidence="8" type="primary">corA</name>
    <name evidence="10" type="ORF">ABID37_003217</name>
</gene>
<dbReference type="SUPFAM" id="SSF144083">
    <property type="entry name" value="Magnesium transport protein CorA, transmembrane region"/>
    <property type="match status" value="1"/>
</dbReference>
<evidence type="ECO:0000256" key="6">
    <source>
        <dbReference type="ARBA" id="ARBA00022989"/>
    </source>
</evidence>
<dbReference type="RefSeq" id="WP_354196509.1">
    <property type="nucleotide sequence ID" value="NZ_JBEPML010000011.1"/>
</dbReference>
<dbReference type="EMBL" id="JBEPML010000011">
    <property type="protein sequence ID" value="MET3792994.1"/>
    <property type="molecule type" value="Genomic_DNA"/>
</dbReference>
<keyword evidence="5 8" id="KW-0812">Transmembrane</keyword>
<feature type="compositionally biased region" description="Basic residues" evidence="9">
    <location>
        <begin position="1"/>
        <end position="17"/>
    </location>
</feature>
<dbReference type="InterPro" id="IPR045863">
    <property type="entry name" value="CorA_TM1_TM2"/>
</dbReference>
<dbReference type="CDD" id="cd12828">
    <property type="entry name" value="TmCorA-like_1"/>
    <property type="match status" value="1"/>
</dbReference>
<comment type="similarity">
    <text evidence="2 8">Belongs to the CorA metal ion transporter (MIT) (TC 1.A.35) family.</text>
</comment>
<keyword evidence="11" id="KW-1185">Reference proteome</keyword>
<dbReference type="InterPro" id="IPR004488">
    <property type="entry name" value="Mg/Co-transport_prot_CorA"/>
</dbReference>
<feature type="transmembrane region" description="Helical" evidence="8">
    <location>
        <begin position="337"/>
        <end position="357"/>
    </location>
</feature>
<keyword evidence="7 8" id="KW-0472">Membrane</keyword>
<keyword evidence="8" id="KW-0460">Magnesium</keyword>
<evidence type="ECO:0000256" key="4">
    <source>
        <dbReference type="ARBA" id="ARBA00022475"/>
    </source>
</evidence>
<keyword evidence="4 8" id="KW-1003">Cell membrane</keyword>
<reference evidence="10 11" key="1">
    <citation type="submission" date="2024-06" db="EMBL/GenBank/DDBJ databases">
        <title>Genomic Encyclopedia of Type Strains, Phase IV (KMG-IV): sequencing the most valuable type-strain genomes for metagenomic binning, comparative biology and taxonomic classification.</title>
        <authorList>
            <person name="Goeker M."/>
        </authorList>
    </citation>
    <scope>NUCLEOTIDE SEQUENCE [LARGE SCALE GENOMIC DNA]</scope>
    <source>
        <strain evidence="10 11">DSM 27865</strain>
    </source>
</reference>
<dbReference type="Proteomes" id="UP001549076">
    <property type="component" value="Unassembled WGS sequence"/>
</dbReference>
<proteinExistence type="inferred from homology"/>
<feature type="region of interest" description="Disordered" evidence="9">
    <location>
        <begin position="1"/>
        <end position="24"/>
    </location>
</feature>
<sequence>MAKTGKAGRHRRRKRRTPVGAAPGTLIADPAARSTQFDLMLVAPDKCRTIRNATVTDITANREDWPLMWLDCVGLADVATIGEIGRLFGIHPLAMEDVINADQRPKVDFFDDHVFVALRMVDDASLNRYEQIAVFFGEKFVITFQEREGDPFGPVRKRICADGPNRLRARHGDYLAYALIDAVVDSYFVPIEAVSDDIERIEDGMLGGPQKGQMQELHALRREILVLKGVLWPLRDALATLIRNDDPFVTHETKVFLNDTLDHAMRLIELIETQRDTLTGLIEMHLSLTQARTNDVISLLTIVSTIFIPLTFLVGVWGMNFDPDVSPWNMPELRAYYGYPAALVFMVAVALALFGYFKWRKWL</sequence>
<evidence type="ECO:0000313" key="11">
    <source>
        <dbReference type="Proteomes" id="UP001549076"/>
    </source>
</evidence>
<dbReference type="Gene3D" id="1.20.58.340">
    <property type="entry name" value="Magnesium transport protein CorA, transmembrane region"/>
    <property type="match status" value="2"/>
</dbReference>
<dbReference type="SUPFAM" id="SSF143865">
    <property type="entry name" value="CorA soluble domain-like"/>
    <property type="match status" value="1"/>
</dbReference>
<accession>A0ABV2N1Q9</accession>
<evidence type="ECO:0000256" key="7">
    <source>
        <dbReference type="ARBA" id="ARBA00023136"/>
    </source>
</evidence>
<dbReference type="Gene3D" id="3.30.460.20">
    <property type="entry name" value="CorA soluble domain-like"/>
    <property type="match status" value="1"/>
</dbReference>
<evidence type="ECO:0000256" key="9">
    <source>
        <dbReference type="SAM" id="MobiDB-lite"/>
    </source>
</evidence>
<keyword evidence="6 8" id="KW-1133">Transmembrane helix</keyword>
<evidence type="ECO:0000313" key="10">
    <source>
        <dbReference type="EMBL" id="MET3792994.1"/>
    </source>
</evidence>
<dbReference type="Pfam" id="PF01544">
    <property type="entry name" value="CorA"/>
    <property type="match status" value="1"/>
</dbReference>
<name>A0ABV2N1Q9_9HYPH</name>
<keyword evidence="8" id="KW-0406">Ion transport</keyword>
<dbReference type="InterPro" id="IPR045861">
    <property type="entry name" value="CorA_cytoplasmic_dom"/>
</dbReference>
<protein>
    <recommendedName>
        <fullName evidence="8">Magnesium transport protein CorA</fullName>
    </recommendedName>
</protein>
<dbReference type="PANTHER" id="PTHR46494:SF1">
    <property type="entry name" value="CORA FAMILY METAL ION TRANSPORTER (EUROFUNG)"/>
    <property type="match status" value="1"/>
</dbReference>
<comment type="subcellular location">
    <subcellularLocation>
        <location evidence="1">Cell membrane</location>
        <topology evidence="1">Multi-pass membrane protein</topology>
    </subcellularLocation>
    <subcellularLocation>
        <location evidence="8">Membrane</location>
        <topology evidence="8">Multi-pass membrane protein</topology>
    </subcellularLocation>
</comment>
<evidence type="ECO:0000256" key="8">
    <source>
        <dbReference type="RuleBase" id="RU362010"/>
    </source>
</evidence>
<keyword evidence="3 8" id="KW-0813">Transport</keyword>
<comment type="function">
    <text evidence="8">Mediates influx of magnesium ions.</text>
</comment>
<dbReference type="InterPro" id="IPR002523">
    <property type="entry name" value="MgTranspt_CorA/ZnTranspt_ZntB"/>
</dbReference>
<dbReference type="NCBIfam" id="TIGR00383">
    <property type="entry name" value="corA"/>
    <property type="match status" value="1"/>
</dbReference>
<evidence type="ECO:0000256" key="3">
    <source>
        <dbReference type="ARBA" id="ARBA00022448"/>
    </source>
</evidence>
<dbReference type="PANTHER" id="PTHR46494">
    <property type="entry name" value="CORA FAMILY METAL ION TRANSPORTER (EUROFUNG)"/>
    <property type="match status" value="1"/>
</dbReference>
<evidence type="ECO:0000256" key="1">
    <source>
        <dbReference type="ARBA" id="ARBA00004651"/>
    </source>
</evidence>